<dbReference type="PANTHER" id="PTHR31225:SF245">
    <property type="entry name" value="(-)-ALPHA-TERPINEOL SYNTHASE-LIKE"/>
    <property type="match status" value="1"/>
</dbReference>
<evidence type="ECO:0000256" key="5">
    <source>
        <dbReference type="ARBA" id="ARBA00023211"/>
    </source>
</evidence>
<dbReference type="InterPro" id="IPR050148">
    <property type="entry name" value="Terpene_synthase-like"/>
</dbReference>
<comment type="caution">
    <text evidence="9">The sequence shown here is derived from an EMBL/GenBank/DDBJ whole genome shotgun (WGS) entry which is preliminary data.</text>
</comment>
<dbReference type="GO" id="GO:0016102">
    <property type="term" value="P:diterpenoid biosynthetic process"/>
    <property type="evidence" value="ECO:0007669"/>
    <property type="project" value="InterPro"/>
</dbReference>
<accession>A0AAD8GTU1</accession>
<keyword evidence="6" id="KW-0456">Lyase</keyword>
<evidence type="ECO:0000256" key="1">
    <source>
        <dbReference type="ARBA" id="ARBA00001936"/>
    </source>
</evidence>
<dbReference type="Pfam" id="PF01397">
    <property type="entry name" value="Terpene_synth"/>
    <property type="match status" value="1"/>
</dbReference>
<reference evidence="9" key="2">
    <citation type="submission" date="2023-05" db="EMBL/GenBank/DDBJ databases">
        <authorList>
            <person name="Schelkunov M.I."/>
        </authorList>
    </citation>
    <scope>NUCLEOTIDE SEQUENCE</scope>
    <source>
        <strain evidence="9">Hsosn_3</strain>
        <tissue evidence="9">Leaf</tissue>
    </source>
</reference>
<evidence type="ECO:0000259" key="7">
    <source>
        <dbReference type="Pfam" id="PF01397"/>
    </source>
</evidence>
<name>A0AAD8GTU1_9APIA</name>
<comment type="cofactor">
    <cofactor evidence="1">
        <name>Mn(2+)</name>
        <dbReference type="ChEBI" id="CHEBI:29035"/>
    </cofactor>
</comment>
<dbReference type="AlphaFoldDB" id="A0AAD8GTU1"/>
<dbReference type="GO" id="GO:0010333">
    <property type="term" value="F:terpene synthase activity"/>
    <property type="evidence" value="ECO:0007669"/>
    <property type="project" value="InterPro"/>
</dbReference>
<evidence type="ECO:0000256" key="4">
    <source>
        <dbReference type="ARBA" id="ARBA00022842"/>
    </source>
</evidence>
<dbReference type="InterPro" id="IPR001906">
    <property type="entry name" value="Terpene_synth_N"/>
</dbReference>
<dbReference type="FunFam" id="1.10.600.10:FF:000007">
    <property type="entry name" value="Isoprene synthase, chloroplastic"/>
    <property type="match status" value="1"/>
</dbReference>
<protein>
    <submittedName>
        <fullName evidence="9">Geraniol synthase, chloroplastic</fullName>
    </submittedName>
</protein>
<reference evidence="9" key="1">
    <citation type="submission" date="2023-02" db="EMBL/GenBank/DDBJ databases">
        <title>Genome of toxic invasive species Heracleum sosnowskyi carries increased number of genes despite the absence of recent whole-genome duplications.</title>
        <authorList>
            <person name="Schelkunov M."/>
            <person name="Shtratnikova V."/>
            <person name="Makarenko M."/>
            <person name="Klepikova A."/>
            <person name="Omelchenko D."/>
            <person name="Novikova G."/>
            <person name="Obukhova E."/>
            <person name="Bogdanov V."/>
            <person name="Penin A."/>
            <person name="Logacheva M."/>
        </authorList>
    </citation>
    <scope>NUCLEOTIDE SEQUENCE</scope>
    <source>
        <strain evidence="9">Hsosn_3</strain>
        <tissue evidence="9">Leaf</tissue>
    </source>
</reference>
<keyword evidence="4" id="KW-0460">Magnesium</keyword>
<dbReference type="GO" id="GO:0000287">
    <property type="term" value="F:magnesium ion binding"/>
    <property type="evidence" value="ECO:0007669"/>
    <property type="project" value="InterPro"/>
</dbReference>
<dbReference type="InterPro" id="IPR036965">
    <property type="entry name" value="Terpene_synth_N_sf"/>
</dbReference>
<evidence type="ECO:0000256" key="6">
    <source>
        <dbReference type="ARBA" id="ARBA00023239"/>
    </source>
</evidence>
<evidence type="ECO:0000256" key="3">
    <source>
        <dbReference type="ARBA" id="ARBA00022723"/>
    </source>
</evidence>
<dbReference type="InterPro" id="IPR034741">
    <property type="entry name" value="Terpene_cyclase-like_1_C"/>
</dbReference>
<dbReference type="SFLD" id="SFLDS00005">
    <property type="entry name" value="Isoprenoid_Synthase_Type_I"/>
    <property type="match status" value="1"/>
</dbReference>
<keyword evidence="3" id="KW-0479">Metal-binding</keyword>
<dbReference type="SUPFAM" id="SSF48576">
    <property type="entry name" value="Terpenoid synthases"/>
    <property type="match status" value="1"/>
</dbReference>
<dbReference type="CDD" id="cd00684">
    <property type="entry name" value="Terpene_cyclase_plant_C1"/>
    <property type="match status" value="1"/>
</dbReference>
<dbReference type="Gene3D" id="1.50.10.130">
    <property type="entry name" value="Terpene synthase, N-terminal domain"/>
    <property type="match status" value="1"/>
</dbReference>
<feature type="domain" description="Terpene synthase N-terminal" evidence="7">
    <location>
        <begin position="23"/>
        <end position="190"/>
    </location>
</feature>
<evidence type="ECO:0000256" key="2">
    <source>
        <dbReference type="ARBA" id="ARBA00001946"/>
    </source>
</evidence>
<sequence>MSTLIVEHQLPVIRRSGNYKPCIWDNDFVKTLATDYTGERFNGRVNELKGNVIEMLNNVAMPLDQLELIDDLQRLGLFYHFEQEIKSSLTKIYEDQSKDLHAVALKFRLLRQHGYNISQDVFKYFLEDGSFKVCLCKDAKGVLSLYEAYYFSSEGESMMEAAWSFASKTLREILDDIIDMNLSIKVRHALELPLNWRMPRLEARWYIDFCGRTNNINPALLELAKLDYNILQGLYQEELKTASRWWKELRLSTKLSFARDRLVESYTWTVGIIPEPQFGYCRIELAKAIQMISVIDDIYDVYGTVHELELFTEAIERWDINSIQLLPDYIRICFLALYNSVNEIVFHIFREQNIDVLPHLKKVWIDLVKCYLVEARWYHSGYTPTLEEYLENGKVSITLPSVAIQCYICSANPIKKEALEFLEDMPDILHSSGILCRIVDDYGTSSDEIARGDVPKSIQCYMFHNGTTEEVARAEMRALMRKKWREINACRVRDMPLSRPFVEMMLNVGRSAHYIYYNSDGFAGQDGRSKDMLFSLIVQPIPL</sequence>
<keyword evidence="10" id="KW-1185">Reference proteome</keyword>
<dbReference type="PANTHER" id="PTHR31225">
    <property type="entry name" value="OS04G0344100 PROTEIN-RELATED"/>
    <property type="match status" value="1"/>
</dbReference>
<dbReference type="Pfam" id="PF03936">
    <property type="entry name" value="Terpene_synth_C"/>
    <property type="match status" value="1"/>
</dbReference>
<dbReference type="SFLD" id="SFLDG01019">
    <property type="entry name" value="Terpene_Cyclase_Like_1_C_Termi"/>
    <property type="match status" value="1"/>
</dbReference>
<evidence type="ECO:0000259" key="8">
    <source>
        <dbReference type="Pfam" id="PF03936"/>
    </source>
</evidence>
<organism evidence="9 10">
    <name type="scientific">Heracleum sosnowskyi</name>
    <dbReference type="NCBI Taxonomy" id="360622"/>
    <lineage>
        <taxon>Eukaryota</taxon>
        <taxon>Viridiplantae</taxon>
        <taxon>Streptophyta</taxon>
        <taxon>Embryophyta</taxon>
        <taxon>Tracheophyta</taxon>
        <taxon>Spermatophyta</taxon>
        <taxon>Magnoliopsida</taxon>
        <taxon>eudicotyledons</taxon>
        <taxon>Gunneridae</taxon>
        <taxon>Pentapetalae</taxon>
        <taxon>asterids</taxon>
        <taxon>campanulids</taxon>
        <taxon>Apiales</taxon>
        <taxon>Apiaceae</taxon>
        <taxon>Apioideae</taxon>
        <taxon>apioid superclade</taxon>
        <taxon>Tordylieae</taxon>
        <taxon>Tordyliinae</taxon>
        <taxon>Heracleum</taxon>
    </lineage>
</organism>
<proteinExistence type="predicted"/>
<dbReference type="InterPro" id="IPR008930">
    <property type="entry name" value="Terpenoid_cyclase/PrenylTrfase"/>
</dbReference>
<dbReference type="InterPro" id="IPR044814">
    <property type="entry name" value="Terpene_cyclase_plant_C1"/>
</dbReference>
<gene>
    <name evidence="9" type="ORF">POM88_047742</name>
</gene>
<dbReference type="InterPro" id="IPR008949">
    <property type="entry name" value="Isoprenoid_synthase_dom_sf"/>
</dbReference>
<dbReference type="Gene3D" id="1.10.600.10">
    <property type="entry name" value="Farnesyl Diphosphate Synthase"/>
    <property type="match status" value="1"/>
</dbReference>
<evidence type="ECO:0000313" key="10">
    <source>
        <dbReference type="Proteomes" id="UP001237642"/>
    </source>
</evidence>
<dbReference type="Proteomes" id="UP001237642">
    <property type="component" value="Unassembled WGS sequence"/>
</dbReference>
<dbReference type="InterPro" id="IPR005630">
    <property type="entry name" value="Terpene_synthase_metal-bd"/>
</dbReference>
<dbReference type="SUPFAM" id="SSF48239">
    <property type="entry name" value="Terpenoid cyclases/Protein prenyltransferases"/>
    <property type="match status" value="1"/>
</dbReference>
<comment type="cofactor">
    <cofactor evidence="2">
        <name>Mg(2+)</name>
        <dbReference type="ChEBI" id="CHEBI:18420"/>
    </cofactor>
</comment>
<dbReference type="EMBL" id="JAUIZM010000011">
    <property type="protein sequence ID" value="KAK1354486.1"/>
    <property type="molecule type" value="Genomic_DNA"/>
</dbReference>
<dbReference type="FunFam" id="1.50.10.130:FF:000001">
    <property type="entry name" value="Isoprene synthase, chloroplastic"/>
    <property type="match status" value="1"/>
</dbReference>
<feature type="domain" description="Terpene synthase metal-binding" evidence="8">
    <location>
        <begin position="247"/>
        <end position="486"/>
    </location>
</feature>
<evidence type="ECO:0000313" key="9">
    <source>
        <dbReference type="EMBL" id="KAK1354486.1"/>
    </source>
</evidence>
<keyword evidence="5" id="KW-0464">Manganese</keyword>